<dbReference type="PANTHER" id="PTHR43611:SF3">
    <property type="entry name" value="FLAVIN MONONUCLEOTIDE HYDROLASE 1, CHLOROPLATIC"/>
    <property type="match status" value="1"/>
</dbReference>
<accession>A0ABY8JZL5</accession>
<dbReference type="Pfam" id="PF00702">
    <property type="entry name" value="Hydrolase"/>
    <property type="match status" value="1"/>
</dbReference>
<dbReference type="Proteomes" id="UP001216440">
    <property type="component" value="Chromosome"/>
</dbReference>
<dbReference type="RefSeq" id="WP_279332790.1">
    <property type="nucleotide sequence ID" value="NZ_CP121682.1"/>
</dbReference>
<dbReference type="InterPro" id="IPR023214">
    <property type="entry name" value="HAD_sf"/>
</dbReference>
<dbReference type="InterPro" id="IPR006439">
    <property type="entry name" value="HAD-SF_hydro_IA"/>
</dbReference>
<reference evidence="1 2" key="1">
    <citation type="submission" date="2023-03" db="EMBL/GenBank/DDBJ databases">
        <authorList>
            <person name="Mo P."/>
        </authorList>
    </citation>
    <scope>NUCLEOTIDE SEQUENCE [LARGE SCALE GENOMIC DNA]</scope>
    <source>
        <strain evidence="1 2">HUAS 5</strain>
    </source>
</reference>
<protein>
    <submittedName>
        <fullName evidence="1">HAD family phosphatase</fullName>
    </submittedName>
</protein>
<sequence>MIPDTAPDADAVILDYNGVIGLQPTPSQWLRLARTASWPEDDLTGFQHAFWSAREPYDAGQLSDTAYWTKVLGAHPGPRLLRELRTVDTDMWTATDDRVLDVLHRAHQTGLPMVLLSNAPHYLSDVLDTTHWRRHLITRAFYSARLEICKPAPDAYRHALAATGVSDPQRVLFIDDRADNCHAARSLGLRALHYTGRPEALEAALLHTTG</sequence>
<evidence type="ECO:0000313" key="2">
    <source>
        <dbReference type="Proteomes" id="UP001216440"/>
    </source>
</evidence>
<organism evidence="1 2">
    <name type="scientific">Streptomyces cathayae</name>
    <dbReference type="NCBI Taxonomy" id="3031124"/>
    <lineage>
        <taxon>Bacteria</taxon>
        <taxon>Bacillati</taxon>
        <taxon>Actinomycetota</taxon>
        <taxon>Actinomycetes</taxon>
        <taxon>Kitasatosporales</taxon>
        <taxon>Streptomycetaceae</taxon>
        <taxon>Streptomyces</taxon>
    </lineage>
</organism>
<dbReference type="CDD" id="cd02603">
    <property type="entry name" value="HAD_sEH-N_like"/>
    <property type="match status" value="1"/>
</dbReference>
<gene>
    <name evidence="1" type="ORF">PYS65_06310</name>
</gene>
<dbReference type="PANTHER" id="PTHR43611">
    <property type="entry name" value="ALPHA-D-GLUCOSE 1-PHOSPHATE PHOSPHATASE"/>
    <property type="match status" value="1"/>
</dbReference>
<keyword evidence="2" id="KW-1185">Reference proteome</keyword>
<name>A0ABY8JZL5_9ACTN</name>
<dbReference type="Gene3D" id="3.40.50.1000">
    <property type="entry name" value="HAD superfamily/HAD-like"/>
    <property type="match status" value="1"/>
</dbReference>
<proteinExistence type="predicted"/>
<dbReference type="InterPro" id="IPR036412">
    <property type="entry name" value="HAD-like_sf"/>
</dbReference>
<dbReference type="EMBL" id="CP121682">
    <property type="protein sequence ID" value="WGD39773.1"/>
    <property type="molecule type" value="Genomic_DNA"/>
</dbReference>
<evidence type="ECO:0000313" key="1">
    <source>
        <dbReference type="EMBL" id="WGD39773.1"/>
    </source>
</evidence>
<dbReference type="SUPFAM" id="SSF56784">
    <property type="entry name" value="HAD-like"/>
    <property type="match status" value="1"/>
</dbReference>
<dbReference type="NCBIfam" id="TIGR01509">
    <property type="entry name" value="HAD-SF-IA-v3"/>
    <property type="match status" value="1"/>
</dbReference>